<evidence type="ECO:0000259" key="10">
    <source>
        <dbReference type="PROSITE" id="PS51898"/>
    </source>
</evidence>
<dbReference type="InterPro" id="IPR010998">
    <property type="entry name" value="Integrase_recombinase_N"/>
</dbReference>
<feature type="active site" evidence="9">
    <location>
        <position position="256"/>
    </location>
</feature>
<dbReference type="Gene3D" id="1.10.150.130">
    <property type="match status" value="1"/>
</dbReference>
<dbReference type="PROSITE" id="PS51900">
    <property type="entry name" value="CB"/>
    <property type="match status" value="1"/>
</dbReference>
<accession>A0A037ZF12</accession>
<dbReference type="STRING" id="1454373.ACMU_04280"/>
<feature type="domain" description="Core-binding (CB)" evidence="11">
    <location>
        <begin position="7"/>
        <end position="98"/>
    </location>
</feature>
<dbReference type="GO" id="GO:0007059">
    <property type="term" value="P:chromosome segregation"/>
    <property type="evidence" value="ECO:0007669"/>
    <property type="project" value="UniProtKB-UniRule"/>
</dbReference>
<comment type="caution">
    <text evidence="12">The sequence shown here is derived from an EMBL/GenBank/DDBJ whole genome shotgun (WGS) entry which is preliminary data.</text>
</comment>
<comment type="similarity">
    <text evidence="9">Belongs to the 'phage' integrase family. XerC subfamily.</text>
</comment>
<keyword evidence="6 9" id="KW-0238">DNA-binding</keyword>
<protein>
    <recommendedName>
        <fullName evidence="9">Tyrosine recombinase XerC</fullName>
    </recommendedName>
</protein>
<dbReference type="SUPFAM" id="SSF56349">
    <property type="entry name" value="DNA breaking-rejoining enzymes"/>
    <property type="match status" value="1"/>
</dbReference>
<keyword evidence="2 9" id="KW-0963">Cytoplasm</keyword>
<feature type="domain" description="Tyr recombinase" evidence="10">
    <location>
        <begin position="119"/>
        <end position="301"/>
    </location>
</feature>
<proteinExistence type="inferred from homology"/>
<comment type="function">
    <text evidence="9">Site-specific tyrosine recombinase, which acts by catalyzing the cutting and rejoining of the recombining DNA molecules. The XerC-XerD complex is essential to convert dimers of the bacterial chromosome into monomers to permit their segregation at cell division. It also contributes to the segregational stability of plasmids.</text>
</comment>
<evidence type="ECO:0000256" key="5">
    <source>
        <dbReference type="ARBA" id="ARBA00022908"/>
    </source>
</evidence>
<keyword evidence="8 9" id="KW-0131">Cell cycle</keyword>
<dbReference type="Pfam" id="PF02899">
    <property type="entry name" value="Phage_int_SAM_1"/>
    <property type="match status" value="1"/>
</dbReference>
<dbReference type="HAMAP" id="MF_01808">
    <property type="entry name" value="Recomb_XerC_XerD"/>
    <property type="match status" value="1"/>
</dbReference>
<feature type="active site" evidence="9">
    <location>
        <position position="162"/>
    </location>
</feature>
<dbReference type="EMBL" id="JFKE01000011">
    <property type="protein sequence ID" value="KAJ54121.1"/>
    <property type="molecule type" value="Genomic_DNA"/>
</dbReference>
<dbReference type="GO" id="GO:0005737">
    <property type="term" value="C:cytoplasm"/>
    <property type="evidence" value="ECO:0007669"/>
    <property type="project" value="UniProtKB-SubCell"/>
</dbReference>
<dbReference type="InterPro" id="IPR013762">
    <property type="entry name" value="Integrase-like_cat_sf"/>
</dbReference>
<evidence type="ECO:0000256" key="2">
    <source>
        <dbReference type="ARBA" id="ARBA00022490"/>
    </source>
</evidence>
<keyword evidence="5 9" id="KW-0229">DNA integration</keyword>
<evidence type="ECO:0000259" key="11">
    <source>
        <dbReference type="PROSITE" id="PS51900"/>
    </source>
</evidence>
<keyword evidence="13" id="KW-1185">Reference proteome</keyword>
<dbReference type="Proteomes" id="UP000026249">
    <property type="component" value="Unassembled WGS sequence"/>
</dbReference>
<dbReference type="GO" id="GO:0003677">
    <property type="term" value="F:DNA binding"/>
    <property type="evidence" value="ECO:0007669"/>
    <property type="project" value="UniProtKB-UniRule"/>
</dbReference>
<feature type="active site" evidence="9">
    <location>
        <position position="185"/>
    </location>
</feature>
<comment type="subunit">
    <text evidence="9">Forms a cyclic heterotetrameric complex composed of two molecules of XerC and two molecules of XerD.</text>
</comment>
<dbReference type="OrthoDB" id="9801717at2"/>
<dbReference type="GO" id="GO:0006313">
    <property type="term" value="P:DNA transposition"/>
    <property type="evidence" value="ECO:0007669"/>
    <property type="project" value="UniProtKB-UniRule"/>
</dbReference>
<evidence type="ECO:0000256" key="4">
    <source>
        <dbReference type="ARBA" id="ARBA00022829"/>
    </source>
</evidence>
<comment type="subcellular location">
    <subcellularLocation>
        <location evidence="1 9">Cytoplasm</location>
    </subcellularLocation>
</comment>
<evidence type="ECO:0000256" key="9">
    <source>
        <dbReference type="HAMAP-Rule" id="MF_01808"/>
    </source>
</evidence>
<dbReference type="AlphaFoldDB" id="A0A037ZF12"/>
<dbReference type="PROSITE" id="PS51898">
    <property type="entry name" value="TYR_RECOMBINASE"/>
    <property type="match status" value="1"/>
</dbReference>
<dbReference type="PANTHER" id="PTHR30349:SF90">
    <property type="entry name" value="TYROSINE RECOMBINASE XERD"/>
    <property type="match status" value="1"/>
</dbReference>
<dbReference type="GO" id="GO:0009037">
    <property type="term" value="F:tyrosine-based site-specific recombinase activity"/>
    <property type="evidence" value="ECO:0007669"/>
    <property type="project" value="UniProtKB-UniRule"/>
</dbReference>
<keyword evidence="7 9" id="KW-0233">DNA recombination</keyword>
<feature type="active site" description="O-(3'-phospho-DNA)-tyrosine intermediate" evidence="9">
    <location>
        <position position="288"/>
    </location>
</feature>
<evidence type="ECO:0000256" key="6">
    <source>
        <dbReference type="ARBA" id="ARBA00023125"/>
    </source>
</evidence>
<dbReference type="Pfam" id="PF00589">
    <property type="entry name" value="Phage_integrase"/>
    <property type="match status" value="1"/>
</dbReference>
<feature type="active site" evidence="9">
    <location>
        <position position="279"/>
    </location>
</feature>
<dbReference type="InterPro" id="IPR023009">
    <property type="entry name" value="Tyrosine_recombinase_XerC/XerD"/>
</dbReference>
<dbReference type="InterPro" id="IPR011010">
    <property type="entry name" value="DNA_brk_join_enz"/>
</dbReference>
<evidence type="ECO:0000313" key="13">
    <source>
        <dbReference type="Proteomes" id="UP000026249"/>
    </source>
</evidence>
<evidence type="ECO:0000256" key="3">
    <source>
        <dbReference type="ARBA" id="ARBA00022618"/>
    </source>
</evidence>
<evidence type="ECO:0000256" key="7">
    <source>
        <dbReference type="ARBA" id="ARBA00023172"/>
    </source>
</evidence>
<evidence type="ECO:0000256" key="1">
    <source>
        <dbReference type="ARBA" id="ARBA00004496"/>
    </source>
</evidence>
<feature type="active site" evidence="9">
    <location>
        <position position="253"/>
    </location>
</feature>
<keyword evidence="4 9" id="KW-0159">Chromosome partition</keyword>
<dbReference type="InterPro" id="IPR050090">
    <property type="entry name" value="Tyrosine_recombinase_XerCD"/>
</dbReference>
<dbReference type="InterPro" id="IPR004107">
    <property type="entry name" value="Integrase_SAM-like_N"/>
</dbReference>
<dbReference type="InterPro" id="IPR044068">
    <property type="entry name" value="CB"/>
</dbReference>
<evidence type="ECO:0000313" key="12">
    <source>
        <dbReference type="EMBL" id="KAJ54121.1"/>
    </source>
</evidence>
<dbReference type="GO" id="GO:0051301">
    <property type="term" value="P:cell division"/>
    <property type="evidence" value="ECO:0007669"/>
    <property type="project" value="UniProtKB-KW"/>
</dbReference>
<evidence type="ECO:0000256" key="8">
    <source>
        <dbReference type="ARBA" id="ARBA00023306"/>
    </source>
</evidence>
<dbReference type="Gene3D" id="1.10.443.10">
    <property type="entry name" value="Intergrase catalytic core"/>
    <property type="match status" value="1"/>
</dbReference>
<keyword evidence="3 9" id="KW-0132">Cell division</keyword>
<gene>
    <name evidence="9" type="primary">xerC</name>
    <name evidence="12" type="ORF">ACMU_04280</name>
</gene>
<dbReference type="RefSeq" id="WP_035262612.1">
    <property type="nucleotide sequence ID" value="NZ_JFKE01000011.1"/>
</dbReference>
<reference evidence="12 13" key="1">
    <citation type="submission" date="2014-03" db="EMBL/GenBank/DDBJ databases">
        <title>Draft Genome Sequence of Actibacterium mucosum KCTC 23349, a Marine Alphaproteobacterium with Complex Ionic Requirements Isolated from Mediterranean Seawater at Malvarrosa Beach, Valencia, Spain.</title>
        <authorList>
            <person name="Arahal D.R."/>
            <person name="Shao Z."/>
            <person name="Lai Q."/>
            <person name="Pujalte M.J."/>
        </authorList>
    </citation>
    <scope>NUCLEOTIDE SEQUENCE [LARGE SCALE GENOMIC DNA]</scope>
    <source>
        <strain evidence="12 13">KCTC 23349</strain>
    </source>
</reference>
<sequence>MTLELSAGLRDLLETWLTEQRVLNNRADNTIEAYRSDLVRFLGFLTGHLGGPLGETALATVSIRDMRAWMAAERADGLSARALARALSAVKSFYRWHAPRAGFDPTPVLSTRAPRFHAKLPRPLSKDSARDVIETVALQHDKEWVNARDAAVITLLYGCGLRISEALGLTGADAPLPDVLRIEGKGGKERLVPVLPAAQAAVGRYLELCPHPVQSNLPLFRGVRGGPLNPRLVSGVMARARVQLGLPASATPHAMRHSFATHLLAAGGDLRAIQELLGHARLTTTQAYTAVDSAQIMDAYTRAHPKA</sequence>
<name>A0A037ZF12_9RHOB</name>
<dbReference type="InterPro" id="IPR002104">
    <property type="entry name" value="Integrase_catalytic"/>
</dbReference>
<dbReference type="PANTHER" id="PTHR30349">
    <property type="entry name" value="PHAGE INTEGRASE-RELATED"/>
    <property type="match status" value="1"/>
</dbReference>
<organism evidence="12 13">
    <name type="scientific">Actibacterium mucosum KCTC 23349</name>
    <dbReference type="NCBI Taxonomy" id="1454373"/>
    <lineage>
        <taxon>Bacteria</taxon>
        <taxon>Pseudomonadati</taxon>
        <taxon>Pseudomonadota</taxon>
        <taxon>Alphaproteobacteria</taxon>
        <taxon>Rhodobacterales</taxon>
        <taxon>Roseobacteraceae</taxon>
        <taxon>Actibacterium</taxon>
    </lineage>
</organism>